<feature type="compositionally biased region" description="Basic and acidic residues" evidence="1">
    <location>
        <begin position="1060"/>
        <end position="1069"/>
    </location>
</feature>
<dbReference type="Pfam" id="PF08457">
    <property type="entry name" value="Sfi1"/>
    <property type="match status" value="1"/>
</dbReference>
<dbReference type="InterPro" id="IPR013665">
    <property type="entry name" value="Sfi1_dom"/>
</dbReference>
<feature type="compositionally biased region" description="Polar residues" evidence="1">
    <location>
        <begin position="109"/>
        <end position="119"/>
    </location>
</feature>
<feature type="domain" description="Sfi1 spindle body" evidence="2">
    <location>
        <begin position="357"/>
        <end position="925"/>
    </location>
</feature>
<dbReference type="GeneID" id="55996841"/>
<protein>
    <recommendedName>
        <fullName evidence="2">Sfi1 spindle body domain-containing protein</fullName>
    </recommendedName>
</protein>
<evidence type="ECO:0000313" key="3">
    <source>
        <dbReference type="EMBL" id="QKX62199.1"/>
    </source>
</evidence>
<feature type="compositionally biased region" description="Low complexity" evidence="1">
    <location>
        <begin position="1033"/>
        <end position="1046"/>
    </location>
</feature>
<keyword evidence="4" id="KW-1185">Reference proteome</keyword>
<dbReference type="RefSeq" id="XP_035348373.1">
    <property type="nucleotide sequence ID" value="XM_035492480.1"/>
</dbReference>
<proteinExistence type="predicted"/>
<evidence type="ECO:0000313" key="4">
    <source>
        <dbReference type="Proteomes" id="UP000509510"/>
    </source>
</evidence>
<gene>
    <name evidence="3" type="ORF">TRUGW13939_09358</name>
</gene>
<dbReference type="KEGG" id="trg:TRUGW13939_09358"/>
<feature type="region of interest" description="Disordered" evidence="1">
    <location>
        <begin position="103"/>
        <end position="175"/>
    </location>
</feature>
<name>A0A7H8R757_TALRU</name>
<feature type="region of interest" description="Disordered" evidence="1">
    <location>
        <begin position="1028"/>
        <end position="1069"/>
    </location>
</feature>
<dbReference type="EMBL" id="CP055902">
    <property type="protein sequence ID" value="QKX62199.1"/>
    <property type="molecule type" value="Genomic_DNA"/>
</dbReference>
<dbReference type="AlphaFoldDB" id="A0A7H8R757"/>
<dbReference type="OrthoDB" id="5215300at2759"/>
<evidence type="ECO:0000256" key="1">
    <source>
        <dbReference type="SAM" id="MobiDB-lite"/>
    </source>
</evidence>
<feature type="region of interest" description="Disordered" evidence="1">
    <location>
        <begin position="224"/>
        <end position="275"/>
    </location>
</feature>
<accession>A0A7H8R757</accession>
<sequence>MPPIPAQRPTLLDENRSLSDQDVGLLYQIISRAEQNPDVEFLPFRALFAAYDEVLAEHGADADPEQTCMRFLFKMGAKGFGGQPIFDRFEDLLQQRGIVLSFDDDKPSKSQAHGQNPTLTGPIYDEQNTEGIAEDTTQRSIRRRASFNSIYDAGEDTAQRHTNRPSSRSSMSRLEVGKSNFPELDNLGYEDEPHAVGLARSSDKHELLARFLEMGRRLMGGLDPLRETTELPHNHTPRPHPNHQKSSSSLSSHPRSRSESSSSSRDSSLDLDAGVNVEDMNIVEDEIGPKPSLSDLLRDSSTFAMYRKRAVARKALLQWLEKAVGAQKTHRDMETLALNKDRVTLIRQAFELWRAELQKKRQVTQTERFFRHLERRAAKARDLYLMTKAFTHWAQLTSDEVSKTSDAREHILRLKYFNAWREITAVNELKAQRFASGKPLHFWKKKMKQIKDSEEAADIVHATNIKRKYMKTLHWTLYFEQRAPEWNDYRLTKSSLLSWIRACRTQRERETEIDHVNRHELLQSVFQTWSQRLRVVMTAQHEADTSYNKGILKNDIEIWHAHTRVQSAATRVASRVDKRLMKSVLGQWRLRTSHTHQADDFNNKRLIHNAWTTWNDRLRCYALNARIEERLKIETIYKWVLAERCRLAERIRNQRIQREIFTDFILTARNMSRELIQREEEYVQQRNRDSLRSHLRRWKDKLEIQYRREIAATEFYIPRIEQEALVIWKSRRSHTQKIEKWAIEARFYFTAKKALKQWQSATVEASKRRRQEAYMKVRRKIKMNLASSVLGVWYEKSQHAVDLNRQAEQINQEKLQQQSAELVQRWQQQTLKVTQDVQDADVYYHRQLAYHMLTRWIDGHERIQGMEEQADGLDSVYVSGLASAQLRKLSLRLFQVQSTFETADAMHDRILRKHHRNMFRHWNHRSNYQREARDASAPAIAEPTDQEPATPATTVGSTIPPESEHTLNFSDLLSIPEHQLTSTTPIATPGYLASPSRRAARARMLAQMSTTPATPIFTPFATRLRAAMDSDKGSSSSKFQGRSSVGTMVRFAIEEPESPSEGRRSTRRE</sequence>
<dbReference type="Proteomes" id="UP000509510">
    <property type="component" value="Chromosome V"/>
</dbReference>
<evidence type="ECO:0000259" key="2">
    <source>
        <dbReference type="Pfam" id="PF08457"/>
    </source>
</evidence>
<organism evidence="3 4">
    <name type="scientific">Talaromyces rugulosus</name>
    <name type="common">Penicillium rugulosum</name>
    <dbReference type="NCBI Taxonomy" id="121627"/>
    <lineage>
        <taxon>Eukaryota</taxon>
        <taxon>Fungi</taxon>
        <taxon>Dikarya</taxon>
        <taxon>Ascomycota</taxon>
        <taxon>Pezizomycotina</taxon>
        <taxon>Eurotiomycetes</taxon>
        <taxon>Eurotiomycetidae</taxon>
        <taxon>Eurotiales</taxon>
        <taxon>Trichocomaceae</taxon>
        <taxon>Talaromyces</taxon>
        <taxon>Talaromyces sect. Islandici</taxon>
    </lineage>
</organism>
<reference evidence="4" key="1">
    <citation type="submission" date="2020-06" db="EMBL/GenBank/DDBJ databases">
        <title>A chromosome-scale genome assembly of Talaromyces rugulosus W13939.</title>
        <authorList>
            <person name="Wang B."/>
            <person name="Guo L."/>
            <person name="Ye K."/>
            <person name="Wang L."/>
        </authorList>
    </citation>
    <scope>NUCLEOTIDE SEQUENCE [LARGE SCALE GENOMIC DNA]</scope>
    <source>
        <strain evidence="4">W13939</strain>
    </source>
</reference>
<feature type="compositionally biased region" description="Low complexity" evidence="1">
    <location>
        <begin position="246"/>
        <end position="272"/>
    </location>
</feature>
<feature type="compositionally biased region" description="Basic and acidic residues" evidence="1">
    <location>
        <begin position="224"/>
        <end position="233"/>
    </location>
</feature>
<feature type="region of interest" description="Disordered" evidence="1">
    <location>
        <begin position="930"/>
        <end position="965"/>
    </location>
</feature>